<dbReference type="STRING" id="749551.HMPREF9555_01769"/>
<proteinExistence type="predicted"/>
<dbReference type="AlphaFoldDB" id="E7N428"/>
<keyword evidence="1" id="KW-1133">Transmembrane helix</keyword>
<evidence type="ECO:0000256" key="1">
    <source>
        <dbReference type="SAM" id="Phobius"/>
    </source>
</evidence>
<dbReference type="Proteomes" id="UP000004633">
    <property type="component" value="Unassembled WGS sequence"/>
</dbReference>
<protein>
    <submittedName>
        <fullName evidence="2">Uncharacterized protein</fullName>
    </submittedName>
</protein>
<keyword evidence="1" id="KW-0812">Transmembrane</keyword>
<dbReference type="HOGENOM" id="CLU_3140563_0_0_9"/>
<reference evidence="2 3" key="1">
    <citation type="submission" date="2010-08" db="EMBL/GenBank/DDBJ databases">
        <authorList>
            <person name="Weinstock G."/>
            <person name="Sodergren E."/>
            <person name="Clifton S."/>
            <person name="Fulton L."/>
            <person name="Fulton B."/>
            <person name="Courtney L."/>
            <person name="Fronick C."/>
            <person name="Harrison M."/>
            <person name="Strong C."/>
            <person name="Farmer C."/>
            <person name="Delahaunty K."/>
            <person name="Markovic C."/>
            <person name="Hall O."/>
            <person name="Minx P."/>
            <person name="Tomlinson C."/>
            <person name="Mitreva M."/>
            <person name="Hou S."/>
            <person name="Chen J."/>
            <person name="Wollam A."/>
            <person name="Pepin K.H."/>
            <person name="Johnson M."/>
            <person name="Bhonagiri V."/>
            <person name="Zhang X."/>
            <person name="Suruliraj S."/>
            <person name="Warren W."/>
            <person name="Chinwalla A."/>
            <person name="Mardis E.R."/>
            <person name="Wilson R.K."/>
        </authorList>
    </citation>
    <scope>NUCLEOTIDE SEQUENCE [LARGE SCALE GENOMIC DNA]</scope>
    <source>
        <strain evidence="2 3">F0399</strain>
    </source>
</reference>
<evidence type="ECO:0000313" key="2">
    <source>
        <dbReference type="EMBL" id="EFW29069.1"/>
    </source>
</evidence>
<organism evidence="2 3">
    <name type="scientific">Selenomonas artemidis F0399</name>
    <dbReference type="NCBI Taxonomy" id="749551"/>
    <lineage>
        <taxon>Bacteria</taxon>
        <taxon>Bacillati</taxon>
        <taxon>Bacillota</taxon>
        <taxon>Negativicutes</taxon>
        <taxon>Selenomonadales</taxon>
        <taxon>Selenomonadaceae</taxon>
        <taxon>Selenomonas</taxon>
    </lineage>
</organism>
<sequence>MKTILFFSVVMAVLIARRADTIQWLDWLLGVGVGVMLSAWVVYWRVRHD</sequence>
<name>E7N428_9FIRM</name>
<comment type="caution">
    <text evidence="2">The sequence shown here is derived from an EMBL/GenBank/DDBJ whole genome shotgun (WGS) entry which is preliminary data.</text>
</comment>
<accession>E7N428</accession>
<keyword evidence="1" id="KW-0472">Membrane</keyword>
<feature type="transmembrane region" description="Helical" evidence="1">
    <location>
        <begin position="28"/>
        <end position="46"/>
    </location>
</feature>
<gene>
    <name evidence="2" type="ORF">HMPREF9555_01769</name>
</gene>
<keyword evidence="3" id="KW-1185">Reference proteome</keyword>
<evidence type="ECO:0000313" key="3">
    <source>
        <dbReference type="Proteomes" id="UP000004633"/>
    </source>
</evidence>
<dbReference type="EMBL" id="AECV01000041">
    <property type="protein sequence ID" value="EFW29069.1"/>
    <property type="molecule type" value="Genomic_DNA"/>
</dbReference>